<evidence type="ECO:0000313" key="2">
    <source>
        <dbReference type="Proteomes" id="UP001652740"/>
    </source>
</evidence>
<dbReference type="GeneID" id="113523184"/>
<keyword evidence="2" id="KW-1185">Reference proteome</keyword>
<evidence type="ECO:0000256" key="1">
    <source>
        <dbReference type="SAM" id="MobiDB-lite"/>
    </source>
</evidence>
<feature type="compositionally biased region" description="Polar residues" evidence="1">
    <location>
        <begin position="205"/>
        <end position="217"/>
    </location>
</feature>
<feature type="region of interest" description="Disordered" evidence="1">
    <location>
        <begin position="546"/>
        <end position="565"/>
    </location>
</feature>
<dbReference type="RefSeq" id="XP_031764681.2">
    <property type="nucleotide sequence ID" value="XM_031908821.2"/>
</dbReference>
<dbReference type="Proteomes" id="UP001652740">
    <property type="component" value="Unplaced"/>
</dbReference>
<gene>
    <name evidence="3" type="primary">LOC113523184</name>
</gene>
<feature type="region of interest" description="Disordered" evidence="1">
    <location>
        <begin position="79"/>
        <end position="99"/>
    </location>
</feature>
<dbReference type="InParanoid" id="A0A6J3BXQ0"/>
<feature type="compositionally biased region" description="Polar residues" evidence="1">
    <location>
        <begin position="515"/>
        <end position="524"/>
    </location>
</feature>
<feature type="compositionally biased region" description="Basic and acidic residues" evidence="1">
    <location>
        <begin position="839"/>
        <end position="857"/>
    </location>
</feature>
<reference evidence="3" key="1">
    <citation type="submission" date="2025-08" db="UniProtKB">
        <authorList>
            <consortium name="RefSeq"/>
        </authorList>
    </citation>
    <scope>IDENTIFICATION</scope>
    <source>
        <tissue evidence="3">Whole larvae</tissue>
    </source>
</reference>
<feature type="compositionally biased region" description="Polar residues" evidence="1">
    <location>
        <begin position="179"/>
        <end position="196"/>
    </location>
</feature>
<feature type="compositionally biased region" description="Basic and acidic residues" evidence="1">
    <location>
        <begin position="771"/>
        <end position="786"/>
    </location>
</feature>
<feature type="compositionally biased region" description="Polar residues" evidence="1">
    <location>
        <begin position="462"/>
        <end position="477"/>
    </location>
</feature>
<proteinExistence type="predicted"/>
<feature type="compositionally biased region" description="Acidic residues" evidence="1">
    <location>
        <begin position="858"/>
        <end position="875"/>
    </location>
</feature>
<feature type="region of interest" description="Disordered" evidence="1">
    <location>
        <begin position="457"/>
        <end position="477"/>
    </location>
</feature>
<feature type="region of interest" description="Disordered" evidence="1">
    <location>
        <begin position="504"/>
        <end position="536"/>
    </location>
</feature>
<feature type="compositionally biased region" description="Basic and acidic residues" evidence="1">
    <location>
        <begin position="232"/>
        <end position="263"/>
    </location>
</feature>
<feature type="compositionally biased region" description="Low complexity" evidence="1">
    <location>
        <begin position="525"/>
        <end position="536"/>
    </location>
</feature>
<dbReference type="AlphaFoldDB" id="A0A6J3BXQ0"/>
<feature type="region of interest" description="Disordered" evidence="1">
    <location>
        <begin position="179"/>
        <end position="288"/>
    </location>
</feature>
<dbReference type="KEGG" id="gmw:113523184"/>
<accession>A0A6J3BXQ0</accession>
<organism evidence="2 3">
    <name type="scientific">Galleria mellonella</name>
    <name type="common">Greater wax moth</name>
    <dbReference type="NCBI Taxonomy" id="7137"/>
    <lineage>
        <taxon>Eukaryota</taxon>
        <taxon>Metazoa</taxon>
        <taxon>Ecdysozoa</taxon>
        <taxon>Arthropoda</taxon>
        <taxon>Hexapoda</taxon>
        <taxon>Insecta</taxon>
        <taxon>Pterygota</taxon>
        <taxon>Neoptera</taxon>
        <taxon>Endopterygota</taxon>
        <taxon>Lepidoptera</taxon>
        <taxon>Glossata</taxon>
        <taxon>Ditrysia</taxon>
        <taxon>Pyraloidea</taxon>
        <taxon>Pyralidae</taxon>
        <taxon>Galleriinae</taxon>
        <taxon>Galleria</taxon>
    </lineage>
</organism>
<feature type="region of interest" description="Disordered" evidence="1">
    <location>
        <begin position="761"/>
        <end position="875"/>
    </location>
</feature>
<protein>
    <submittedName>
        <fullName evidence="3">Uncharacterized protein LOC113523184 isoform X1</fullName>
    </submittedName>
</protein>
<evidence type="ECO:0000313" key="3">
    <source>
        <dbReference type="RefSeq" id="XP_031764681.2"/>
    </source>
</evidence>
<name>A0A6J3BXQ0_GALME</name>
<sequence length="875" mass="98379">MLLTIHNLPANARYCDVKALIIEKCNLTDIILDKLLPEGSSKKITVGVTSEYDANLLYSKLNGLYVEGLQLYVEDIGQKNPPRVNMSDSRQERRYDSYDQNQQGQYNYQQYSNQTPQNYQNNQAGLNPYRAISSSVPYNQQMAKPLMPPIPNNYMSYNIQQQQPTPLLVQYPVPVPIQQGSGNNYSFNRSDGNRSYNTDDRRSNNDSSYTNRNSGWDQSDRDNKGRVQMWDGNKDSKYKPEDAFNKDHDDVKGRKRTFDDYDQSRGGPAKFQRNTPFNNPPRALPNQEASTSNIYGKHATNNYSNNSNKPNVNTKPNIPKSYFRIEGPSTFYQKDTFKGNYYKSTLKPEIDQVKRLQMTPAEVKESRKKAANRDDTFRHQAVIEIATELLNARGFTSVARKKVGFIEMKKIIRKRLDQVLGDKIGLEKNLMKLKYKKSFPFEADQKLCALYTESRPAEGTLAPSSDPKTTKVNNTLFTKEDEKRYQGLVEAKKPAAAAAAATTADSATTAVKPDQTATPNQTNQAPAKPGAPARPAPISWVQKSAFTPKPAPKKKSAPASFLKPDKKTACEQRQLMKQEYLSDNCYVLPPILNEALDKEMKALSDLYLETCKPASNTSDEASVLKKVVEALGEFEWAIKLQLTKRLLNIRTNLSLRIFSLGKRTTREAVAMFLVRYGVIAVKKSGNNKDFFIADCDSYESYDELCAMGNILMDSGQTTLAAKPLHVTMPVKYWNKNLQKKTSEYNPPGGYQKNKEFYEDLDVNFGPPADAVKSERNDNNASEDSKTAAETSDDLIEVTSVDNKEIIDVDAEECNDGDKDEGIKANGNENGADFESNDNTGEKVADEGTNEDTSKDVTGEEDVDDIELNEDDLEDY</sequence>